<accession>A0ABY8U5Z9</accession>
<dbReference type="SUPFAM" id="SSF53448">
    <property type="entry name" value="Nucleotide-diphospho-sugar transferases"/>
    <property type="match status" value="1"/>
</dbReference>
<dbReference type="PANTHER" id="PTHR32385">
    <property type="entry name" value="MANNOSYL PHOSPHORYLINOSITOL CERAMIDE SYNTHASE"/>
    <property type="match status" value="1"/>
</dbReference>
<dbReference type="InterPro" id="IPR007577">
    <property type="entry name" value="GlycoTrfase_DXD_sugar-bd_CS"/>
</dbReference>
<feature type="compositionally biased region" description="Low complexity" evidence="2">
    <location>
        <begin position="146"/>
        <end position="156"/>
    </location>
</feature>
<evidence type="ECO:0000313" key="4">
    <source>
        <dbReference type="Proteomes" id="UP001244341"/>
    </source>
</evidence>
<dbReference type="InterPro" id="IPR029044">
    <property type="entry name" value="Nucleotide-diphossugar_trans"/>
</dbReference>
<dbReference type="Gene3D" id="3.90.550.20">
    <property type="match status" value="1"/>
</dbReference>
<dbReference type="InterPro" id="IPR051706">
    <property type="entry name" value="Glycosyltransferase_domain"/>
</dbReference>
<feature type="compositionally biased region" description="Basic and acidic residues" evidence="2">
    <location>
        <begin position="63"/>
        <end position="135"/>
    </location>
</feature>
<dbReference type="EMBL" id="CP126213">
    <property type="protein sequence ID" value="WIA15093.1"/>
    <property type="molecule type" value="Genomic_DNA"/>
</dbReference>
<protein>
    <submittedName>
        <fullName evidence="3">Uncharacterized protein</fullName>
    </submittedName>
</protein>
<organism evidence="3 4">
    <name type="scientific">Tetradesmus obliquus</name>
    <name type="common">Green alga</name>
    <name type="synonym">Acutodesmus obliquus</name>
    <dbReference type="NCBI Taxonomy" id="3088"/>
    <lineage>
        <taxon>Eukaryota</taxon>
        <taxon>Viridiplantae</taxon>
        <taxon>Chlorophyta</taxon>
        <taxon>core chlorophytes</taxon>
        <taxon>Chlorophyceae</taxon>
        <taxon>CS clade</taxon>
        <taxon>Sphaeropleales</taxon>
        <taxon>Scenedesmaceae</taxon>
        <taxon>Tetradesmus</taxon>
    </lineage>
</organism>
<evidence type="ECO:0000256" key="1">
    <source>
        <dbReference type="ARBA" id="ARBA00022679"/>
    </source>
</evidence>
<dbReference type="Pfam" id="PF04488">
    <property type="entry name" value="Gly_transf_sug"/>
    <property type="match status" value="1"/>
</dbReference>
<dbReference type="PANTHER" id="PTHR32385:SF15">
    <property type="entry name" value="INOSITOL PHOSPHOCERAMIDE MANNOSYLTRANSFERASE 1"/>
    <property type="match status" value="1"/>
</dbReference>
<keyword evidence="4" id="KW-1185">Reference proteome</keyword>
<keyword evidence="1" id="KW-0808">Transferase</keyword>
<gene>
    <name evidence="3" type="ORF">OEZ85_001787</name>
</gene>
<dbReference type="Proteomes" id="UP001244341">
    <property type="component" value="Chromosome 6b"/>
</dbReference>
<feature type="compositionally biased region" description="Gly residues" evidence="2">
    <location>
        <begin position="10"/>
        <end position="21"/>
    </location>
</feature>
<evidence type="ECO:0000256" key="2">
    <source>
        <dbReference type="SAM" id="MobiDB-lite"/>
    </source>
</evidence>
<reference evidence="3 4" key="1">
    <citation type="submission" date="2023-05" db="EMBL/GenBank/DDBJ databases">
        <title>A 100% complete, gapless, phased diploid assembly of the Scenedesmus obliquus UTEX 3031 genome.</title>
        <authorList>
            <person name="Biondi T.C."/>
            <person name="Hanschen E.R."/>
            <person name="Kwon T."/>
            <person name="Eng W."/>
            <person name="Kruse C.P.S."/>
            <person name="Koehler S.I."/>
            <person name="Kunde Y."/>
            <person name="Gleasner C.D."/>
            <person name="You Mak K.T."/>
            <person name="Polle J."/>
            <person name="Hovde B.T."/>
            <person name="Starkenburg S.R."/>
        </authorList>
    </citation>
    <scope>NUCLEOTIDE SEQUENCE [LARGE SCALE GENOMIC DNA]</scope>
    <source>
        <strain evidence="3 4">DOE0152z</strain>
    </source>
</reference>
<feature type="compositionally biased region" description="Basic residues" evidence="2">
    <location>
        <begin position="23"/>
        <end position="35"/>
    </location>
</feature>
<evidence type="ECO:0000313" key="3">
    <source>
        <dbReference type="EMBL" id="WIA15093.1"/>
    </source>
</evidence>
<sequence>MQCRDRSRGGRGGGYTRGSGGRSARRSRSRSRSRSRGPAAAAADRDGRGGSGGSGSRFASGGRRPDSERRDRDRDRDREYERDRDSREYRDSDRRDYDCRDRASRRDSGRERYSDRSDRGDRDRDRERDRDRPDRYSTGSRGGGSTRDAAAAAAAAPKPPSRAVLLAAAAAAPPLPPRPDNTIGAGAACRSVSGRCINVVDAALAAECIAKLCFVTRIEDDVRFESREERLITCRSVSGRCINMVAALAAECIAKLCFVTRIEDDVRFESREERLITCRSVSGRCINVVAALAAECIAKLCFVTRIEDDVRFESREERLITCRSVSGRCINVVDAALAAECIAKLCFVTGIEDDVRFESRKEREKALLFLWDRQRLELHGVFRPDAAAKALPEASLPGGGADGRSQLRVQPIYHFPVTLSEAEVDPLLIVQKDFRGRSTRTYKVQNYLAGPGQLLADAMQPLSHFRKEWWLSCKTHHPGWRYVLWDAAACEALLTQRYSWFLPTWQALGNSTVLKSDAIRPFILHAAGGVYLDLDNSDVVGGGSSSSMEPWLAGAQLVLQAEEGHTVNNAQMASVPGHELWLRFGRAIQARVAAAAAGRDMWPLKTTGPHLLTDIVREVTGNSKGDLPGLYTLPGSSSSSSSRLVVYGPRQWFTPCAWNDWGCSVRVARDKPLLRATGKHAAAAAAAANATHVEANASLPVVEAVQTPLMLAVTAVAGVHHFSGSWLGLDGSKSLSLRREVRQSA</sequence>
<name>A0ABY8U5Z9_TETOB</name>
<proteinExistence type="predicted"/>
<feature type="region of interest" description="Disordered" evidence="2">
    <location>
        <begin position="1"/>
        <end position="156"/>
    </location>
</feature>